<comment type="similarity">
    <text evidence="1 6">Belongs to the CcmH/CycL/Ccl2/NrfF family.</text>
</comment>
<dbReference type="PANTHER" id="PTHR47870">
    <property type="entry name" value="CYTOCHROME C-TYPE BIOGENESIS PROTEIN CCMH"/>
    <property type="match status" value="1"/>
</dbReference>
<proteinExistence type="inferred from homology"/>
<evidence type="ECO:0000256" key="3">
    <source>
        <dbReference type="ARBA" id="ARBA00022723"/>
    </source>
</evidence>
<reference evidence="8 9" key="1">
    <citation type="submission" date="2017-03" db="EMBL/GenBank/DDBJ databases">
        <title>Lifting the veil on microbial sulfur biogeochemistry in mining wastewaters.</title>
        <authorList>
            <person name="Kantor R.S."/>
            <person name="Colenbrander Nelson T."/>
            <person name="Marshall S."/>
            <person name="Bennett D."/>
            <person name="Apte S."/>
            <person name="Camacho D."/>
            <person name="Thomas B.C."/>
            <person name="Warren L.A."/>
            <person name="Banfield J.F."/>
        </authorList>
    </citation>
    <scope>NUCLEOTIDE SEQUENCE [LARGE SCALE GENOMIC DNA]</scope>
    <source>
        <strain evidence="8">32-68-21</strain>
    </source>
</reference>
<dbReference type="Pfam" id="PF03918">
    <property type="entry name" value="CcmH"/>
    <property type="match status" value="1"/>
</dbReference>
<evidence type="ECO:0000256" key="2">
    <source>
        <dbReference type="ARBA" id="ARBA00022617"/>
    </source>
</evidence>
<sequence>MRAAPSSALRAPSPPRGEGRFGAFLALALLLAWGPALAQEPAAPPDRPLASPGQEARAQAIFEVVRCVVCQHESIADSPAGIAGDMRRLIREEIASGASDQAVKDDLVRRYGDYVLFTPPVRTGTWLLWFGPALLALIGGLALFVFARRKAVETALLSPDEERRLADLLQRETVRPDPDASAPHDGR</sequence>
<dbReference type="InterPro" id="IPR051263">
    <property type="entry name" value="C-type_cytochrome_biogenesis"/>
</dbReference>
<dbReference type="AlphaFoldDB" id="A0A258HQ29"/>
<dbReference type="EMBL" id="NCEQ01000001">
    <property type="protein sequence ID" value="OYX59110.1"/>
    <property type="molecule type" value="Genomic_DNA"/>
</dbReference>
<dbReference type="InterPro" id="IPR005616">
    <property type="entry name" value="CcmH/CycL/Ccl2/NrfF_N"/>
</dbReference>
<evidence type="ECO:0000259" key="7">
    <source>
        <dbReference type="Pfam" id="PF03918"/>
    </source>
</evidence>
<organism evidence="8 9">
    <name type="scientific">Brevundimonas subvibrioides</name>
    <dbReference type="NCBI Taxonomy" id="74313"/>
    <lineage>
        <taxon>Bacteria</taxon>
        <taxon>Pseudomonadati</taxon>
        <taxon>Pseudomonadota</taxon>
        <taxon>Alphaproteobacteria</taxon>
        <taxon>Caulobacterales</taxon>
        <taxon>Caulobacteraceae</taxon>
        <taxon>Brevundimonas</taxon>
    </lineage>
</organism>
<dbReference type="Proteomes" id="UP000216147">
    <property type="component" value="Unassembled WGS sequence"/>
</dbReference>
<keyword evidence="2 6" id="KW-0349">Heme</keyword>
<feature type="transmembrane region" description="Helical" evidence="6">
    <location>
        <begin position="126"/>
        <end position="147"/>
    </location>
</feature>
<keyword evidence="6" id="KW-1133">Transmembrane helix</keyword>
<keyword evidence="3 6" id="KW-0479">Metal-binding</keyword>
<comment type="caution">
    <text evidence="8">The sequence shown here is derived from an EMBL/GenBank/DDBJ whole genome shotgun (WGS) entry which is preliminary data.</text>
</comment>
<name>A0A258HQ29_9CAUL</name>
<dbReference type="Gene3D" id="1.10.8.640">
    <property type="entry name" value="Cytochrome C biogenesis protein"/>
    <property type="match status" value="1"/>
</dbReference>
<dbReference type="GO" id="GO:0046872">
    <property type="term" value="F:metal ion binding"/>
    <property type="evidence" value="ECO:0007669"/>
    <property type="project" value="UniProtKB-KW"/>
</dbReference>
<protein>
    <recommendedName>
        <fullName evidence="6">Cytochrome c-type biogenesis protein</fullName>
    </recommendedName>
</protein>
<evidence type="ECO:0000256" key="1">
    <source>
        <dbReference type="ARBA" id="ARBA00010342"/>
    </source>
</evidence>
<keyword evidence="6" id="KW-0472">Membrane</keyword>
<keyword evidence="4 6" id="KW-0732">Signal</keyword>
<comment type="function">
    <text evidence="6">Possible subunit of a heme lyase.</text>
</comment>
<gene>
    <name evidence="8" type="ORF">B7Y86_01415</name>
</gene>
<evidence type="ECO:0000256" key="5">
    <source>
        <dbReference type="ARBA" id="ARBA00023004"/>
    </source>
</evidence>
<evidence type="ECO:0000313" key="8">
    <source>
        <dbReference type="EMBL" id="OYX59110.1"/>
    </source>
</evidence>
<accession>A0A258HQ29</accession>
<evidence type="ECO:0000256" key="6">
    <source>
        <dbReference type="RuleBase" id="RU364112"/>
    </source>
</evidence>
<dbReference type="CDD" id="cd16378">
    <property type="entry name" value="CcmH_N"/>
    <property type="match status" value="1"/>
</dbReference>
<dbReference type="InterPro" id="IPR038297">
    <property type="entry name" value="CcmH/CycL/NrfF/Ccl2_sf"/>
</dbReference>
<keyword evidence="5 6" id="KW-0408">Iron</keyword>
<dbReference type="GO" id="GO:0005886">
    <property type="term" value="C:plasma membrane"/>
    <property type="evidence" value="ECO:0007669"/>
    <property type="project" value="TreeGrafter"/>
</dbReference>
<evidence type="ECO:0000313" key="9">
    <source>
        <dbReference type="Proteomes" id="UP000216147"/>
    </source>
</evidence>
<dbReference type="PANTHER" id="PTHR47870:SF4">
    <property type="entry name" value="CYTOCHROME C-TYPE BIOGENESIS PROTEIN CYCH"/>
    <property type="match status" value="1"/>
</dbReference>
<evidence type="ECO:0000256" key="4">
    <source>
        <dbReference type="ARBA" id="ARBA00022729"/>
    </source>
</evidence>
<feature type="domain" description="CcmH/CycL/Ccl2/NrfF N-terminal" evidence="7">
    <location>
        <begin position="41"/>
        <end position="169"/>
    </location>
</feature>
<keyword evidence="6" id="KW-0812">Transmembrane</keyword>